<comment type="caution">
    <text evidence="1">The sequence shown here is derived from an EMBL/GenBank/DDBJ whole genome shotgun (WGS) entry which is preliminary data.</text>
</comment>
<organism evidence="1 2">
    <name type="scientific">Rotaria magnacalcarata</name>
    <dbReference type="NCBI Taxonomy" id="392030"/>
    <lineage>
        <taxon>Eukaryota</taxon>
        <taxon>Metazoa</taxon>
        <taxon>Spiralia</taxon>
        <taxon>Gnathifera</taxon>
        <taxon>Rotifera</taxon>
        <taxon>Eurotatoria</taxon>
        <taxon>Bdelloidea</taxon>
        <taxon>Philodinida</taxon>
        <taxon>Philodinidae</taxon>
        <taxon>Rotaria</taxon>
    </lineage>
</organism>
<evidence type="ECO:0000313" key="2">
    <source>
        <dbReference type="Proteomes" id="UP000663866"/>
    </source>
</evidence>
<dbReference type="EMBL" id="CAJOBG010010704">
    <property type="protein sequence ID" value="CAF4281153.1"/>
    <property type="molecule type" value="Genomic_DNA"/>
</dbReference>
<reference evidence="1" key="1">
    <citation type="submission" date="2021-02" db="EMBL/GenBank/DDBJ databases">
        <authorList>
            <person name="Nowell W R."/>
        </authorList>
    </citation>
    <scope>NUCLEOTIDE SEQUENCE</scope>
</reference>
<sequence length="113" mass="13021">MQKRPFTVMLRRFTVVRFDRPGLLFYADTQHHLSMEKIIDNLSTPDLFSHAIKSFSNVIQRAGASSEHLLDLESGFQCLSKIADDNQEYYLNPAIFSQLLDTINELLQALINF</sequence>
<dbReference type="Proteomes" id="UP000663866">
    <property type="component" value="Unassembled WGS sequence"/>
</dbReference>
<keyword evidence="2" id="KW-1185">Reference proteome</keyword>
<name>A0A820GJY9_9BILA</name>
<gene>
    <name evidence="1" type="ORF">OVN521_LOCUS30583</name>
</gene>
<accession>A0A820GJY9</accession>
<protein>
    <submittedName>
        <fullName evidence="1">Uncharacterized protein</fullName>
    </submittedName>
</protein>
<evidence type="ECO:0000313" key="1">
    <source>
        <dbReference type="EMBL" id="CAF4281153.1"/>
    </source>
</evidence>
<dbReference type="AlphaFoldDB" id="A0A820GJY9"/>
<proteinExistence type="predicted"/>